<comment type="caution">
    <text evidence="3">The sequence shown here is derived from an EMBL/GenBank/DDBJ whole genome shotgun (WGS) entry which is preliminary data.</text>
</comment>
<keyword evidence="1" id="KW-0378">Hydrolase</keyword>
<keyword evidence="2" id="KW-0443">Lipid metabolism</keyword>
<gene>
    <name evidence="3" type="primary">INPP4B_1</name>
    <name evidence="3" type="ORF">P7K49_006881</name>
</gene>
<proteinExistence type="predicted"/>
<evidence type="ECO:0000313" key="3">
    <source>
        <dbReference type="EMBL" id="KAK2116255.1"/>
    </source>
</evidence>
<dbReference type="InterPro" id="IPR039034">
    <property type="entry name" value="INPP4"/>
</dbReference>
<evidence type="ECO:0000256" key="2">
    <source>
        <dbReference type="ARBA" id="ARBA00023098"/>
    </source>
</evidence>
<dbReference type="EMBL" id="JASSZA010000003">
    <property type="protein sequence ID" value="KAK2116255.1"/>
    <property type="molecule type" value="Genomic_DNA"/>
</dbReference>
<protein>
    <submittedName>
        <fullName evidence="3">Inositol polyphosphate 4-phosphatase type II</fullName>
    </submittedName>
</protein>
<feature type="non-terminal residue" evidence="3">
    <location>
        <position position="1"/>
    </location>
</feature>
<keyword evidence="4" id="KW-1185">Reference proteome</keyword>
<accession>A0ABQ9W3P2</accession>
<sequence>ICRKLNGIRFTCCKSAKDRTSMSVTLEQCSILRDEHQLHKDFFIRALDCMR</sequence>
<feature type="non-terminal residue" evidence="3">
    <location>
        <position position="51"/>
    </location>
</feature>
<evidence type="ECO:0000313" key="4">
    <source>
        <dbReference type="Proteomes" id="UP001266305"/>
    </source>
</evidence>
<evidence type="ECO:0000256" key="1">
    <source>
        <dbReference type="ARBA" id="ARBA00022801"/>
    </source>
</evidence>
<dbReference type="PANTHER" id="PTHR12187:SF3">
    <property type="entry name" value="INOSITOL POLYPHOSPHATE 4-PHOSPHATASE TYPE II"/>
    <property type="match status" value="1"/>
</dbReference>
<dbReference type="Proteomes" id="UP001266305">
    <property type="component" value="Unassembled WGS sequence"/>
</dbReference>
<organism evidence="3 4">
    <name type="scientific">Saguinus oedipus</name>
    <name type="common">Cotton-top tamarin</name>
    <name type="synonym">Oedipomidas oedipus</name>
    <dbReference type="NCBI Taxonomy" id="9490"/>
    <lineage>
        <taxon>Eukaryota</taxon>
        <taxon>Metazoa</taxon>
        <taxon>Chordata</taxon>
        <taxon>Craniata</taxon>
        <taxon>Vertebrata</taxon>
        <taxon>Euteleostomi</taxon>
        <taxon>Mammalia</taxon>
        <taxon>Eutheria</taxon>
        <taxon>Euarchontoglires</taxon>
        <taxon>Primates</taxon>
        <taxon>Haplorrhini</taxon>
        <taxon>Platyrrhini</taxon>
        <taxon>Cebidae</taxon>
        <taxon>Callitrichinae</taxon>
        <taxon>Saguinus</taxon>
    </lineage>
</organism>
<name>A0ABQ9W3P2_SAGOE</name>
<dbReference type="PANTHER" id="PTHR12187">
    <property type="entry name" value="AGAP000124-PA"/>
    <property type="match status" value="1"/>
</dbReference>
<reference evidence="3 4" key="1">
    <citation type="submission" date="2023-05" db="EMBL/GenBank/DDBJ databases">
        <title>B98-5 Cell Line De Novo Hybrid Assembly: An Optical Mapping Approach.</title>
        <authorList>
            <person name="Kananen K."/>
            <person name="Auerbach J.A."/>
            <person name="Kautto E."/>
            <person name="Blachly J.S."/>
        </authorList>
    </citation>
    <scope>NUCLEOTIDE SEQUENCE [LARGE SCALE GENOMIC DNA]</scope>
    <source>
        <strain evidence="3">B95-8</strain>
        <tissue evidence="3">Cell line</tissue>
    </source>
</reference>